<evidence type="ECO:0000313" key="1">
    <source>
        <dbReference type="EMBL" id="UMM33300.1"/>
    </source>
</evidence>
<gene>
    <name evidence="1" type="ORF">L5515_006835</name>
</gene>
<evidence type="ECO:0000313" key="2">
    <source>
        <dbReference type="Proteomes" id="UP000829354"/>
    </source>
</evidence>
<dbReference type="InterPro" id="IPR019428">
    <property type="entry name" value="7TM_GPCR_serpentine_rcpt_Str"/>
</dbReference>
<accession>A0AAE9JJ99</accession>
<dbReference type="Pfam" id="PF10326">
    <property type="entry name" value="7TM_GPCR_Str"/>
    <property type="match status" value="1"/>
</dbReference>
<name>A0AAE9JJ99_CAEBR</name>
<dbReference type="Proteomes" id="UP000829354">
    <property type="component" value="Chromosome V"/>
</dbReference>
<sequence>MNRQFFRTLTFQTLFSFFTYSQVGLLLLFPVFEVHVAGMANSASACVAVYPCDKRRKVNSCTTDGFSAHGPL</sequence>
<dbReference type="AlphaFoldDB" id="A0AAE9JJ99"/>
<dbReference type="EMBL" id="CP092624">
    <property type="protein sequence ID" value="UMM33300.1"/>
    <property type="molecule type" value="Genomic_DNA"/>
</dbReference>
<proteinExistence type="predicted"/>
<reference evidence="1 2" key="1">
    <citation type="submission" date="2022-04" db="EMBL/GenBank/DDBJ databases">
        <title>Chromosome-level reference genomes for two strains of Caenorhabditis briggsae: an improved platform for comparative genomics.</title>
        <authorList>
            <person name="Stevens L."/>
            <person name="Andersen E."/>
        </authorList>
    </citation>
    <scope>NUCLEOTIDE SEQUENCE [LARGE SCALE GENOMIC DNA]</scope>
    <source>
        <strain evidence="1">VX34</strain>
        <tissue evidence="1">Whole-organism</tissue>
    </source>
</reference>
<keyword evidence="2" id="KW-1185">Reference proteome</keyword>
<protein>
    <submittedName>
        <fullName evidence="1">Uncharacterized protein</fullName>
    </submittedName>
</protein>
<organism evidence="1 2">
    <name type="scientific">Caenorhabditis briggsae</name>
    <dbReference type="NCBI Taxonomy" id="6238"/>
    <lineage>
        <taxon>Eukaryota</taxon>
        <taxon>Metazoa</taxon>
        <taxon>Ecdysozoa</taxon>
        <taxon>Nematoda</taxon>
        <taxon>Chromadorea</taxon>
        <taxon>Rhabditida</taxon>
        <taxon>Rhabditina</taxon>
        <taxon>Rhabditomorpha</taxon>
        <taxon>Rhabditoidea</taxon>
        <taxon>Rhabditidae</taxon>
        <taxon>Peloderinae</taxon>
        <taxon>Caenorhabditis</taxon>
    </lineage>
</organism>